<dbReference type="InterPro" id="IPR004869">
    <property type="entry name" value="MMPL_dom"/>
</dbReference>
<feature type="domain" description="SSD" evidence="7">
    <location>
        <begin position="253"/>
        <end position="378"/>
    </location>
</feature>
<proteinExistence type="predicted"/>
<accession>A0ABW5BMC7</accession>
<feature type="transmembrane region" description="Helical" evidence="6">
    <location>
        <begin position="610"/>
        <end position="629"/>
    </location>
</feature>
<evidence type="ECO:0000256" key="3">
    <source>
        <dbReference type="ARBA" id="ARBA00022692"/>
    </source>
</evidence>
<protein>
    <submittedName>
        <fullName evidence="8">RND family transporter</fullName>
    </submittedName>
</protein>
<evidence type="ECO:0000313" key="9">
    <source>
        <dbReference type="Proteomes" id="UP001597294"/>
    </source>
</evidence>
<keyword evidence="2" id="KW-1003">Cell membrane</keyword>
<dbReference type="PANTHER" id="PTHR33406:SF12">
    <property type="entry name" value="BLR2997 PROTEIN"/>
    <property type="match status" value="1"/>
</dbReference>
<dbReference type="SUPFAM" id="SSF82866">
    <property type="entry name" value="Multidrug efflux transporter AcrB transmembrane domain"/>
    <property type="match status" value="2"/>
</dbReference>
<feature type="transmembrane region" description="Helical" evidence="6">
    <location>
        <begin position="636"/>
        <end position="656"/>
    </location>
</feature>
<evidence type="ECO:0000259" key="7">
    <source>
        <dbReference type="PROSITE" id="PS50156"/>
    </source>
</evidence>
<keyword evidence="5 6" id="KW-0472">Membrane</keyword>
<organism evidence="8 9">
    <name type="scientific">Kiloniella antarctica</name>
    <dbReference type="NCBI Taxonomy" id="1550907"/>
    <lineage>
        <taxon>Bacteria</taxon>
        <taxon>Pseudomonadati</taxon>
        <taxon>Pseudomonadota</taxon>
        <taxon>Alphaproteobacteria</taxon>
        <taxon>Rhodospirillales</taxon>
        <taxon>Kiloniellaceae</taxon>
        <taxon>Kiloniella</taxon>
    </lineage>
</organism>
<dbReference type="InterPro" id="IPR000731">
    <property type="entry name" value="SSD"/>
</dbReference>
<feature type="transmembrane region" description="Helical" evidence="6">
    <location>
        <begin position="281"/>
        <end position="304"/>
    </location>
</feature>
<dbReference type="PROSITE" id="PS50156">
    <property type="entry name" value="SSD"/>
    <property type="match status" value="1"/>
</dbReference>
<dbReference type="InterPro" id="IPR050545">
    <property type="entry name" value="Mycobact_MmpL"/>
</dbReference>
<feature type="transmembrane region" description="Helical" evidence="6">
    <location>
        <begin position="325"/>
        <end position="344"/>
    </location>
</feature>
<dbReference type="RefSeq" id="WP_380251311.1">
    <property type="nucleotide sequence ID" value="NZ_JBHUII010000004.1"/>
</dbReference>
<comment type="subcellular location">
    <subcellularLocation>
        <location evidence="1">Cell membrane</location>
        <topology evidence="1">Multi-pass membrane protein</topology>
    </subcellularLocation>
</comment>
<feature type="transmembrane region" description="Helical" evidence="6">
    <location>
        <begin position="356"/>
        <end position="381"/>
    </location>
</feature>
<sequence length="780" mass="85190">MSNFVDRLSVSYAKSIIRWRWLVLLVTILATLGVASGGRFLSFTSDYRVFFGDDNPQLNAFEGLQDVYTKTDNILFVLKPSNGKVFTPQWLQVVQDLTEESWQIPYSIRVDSITNFQHTEAVEDDLTVADLVEETVGLSQAGLDRIEQIALNEPALADRIISDDSTTTGVQVTLQLPPDDAIALDEAVRFAERMAETIEAANPELEVAITGLAPLSNAFPAASIADMSTLTPLMFLVIIVFLVVFLRSFTGTIVTLLVTIFSVMVAMGTAGYMGVKLTPPSAMAPTIILTIAIADCVHILVTMFHEMRHGKEKRDAIIESMRVNMQPVFLTSLTTVIGFLSLNFSEAPPFHDLGNIAAVGVVAAWIFSIAFLPAFVAIMPVKVKAVSTHKSSAMERLGEFVIGHRTKLLLVMGVIVVGTSSFISKIELDDRFIEYFDTSVPFRVDSDFTRDNLTGVYQVEFSINAEDSGGVSSPVYLAHLEDFANWLRAKPEVVHVNSVTDILKRLNKSMHGDDESWYKLPEERDLAAQYLLLYEMSLPYGLDLNSQINIDKSASRMTVTLDNVSSNDMRNIAMDSSQWLRDNAPGYMEAEGSGAAVMFSHLADRNIKSMLMGTALAFVLISLSLIFALRSLKLGLISLIPNMVPAIMAFGVWGIFVGQVGLAVSVIAATSLGLIVDATVHFLSKYNRARTERNESPADAVRYGFKTVGTALWITTAVLVAGFAILSLSTFSVNADMGLLTAITIAIALFIDFLLLPPLLMLLDRDKATAPDAASAAPAE</sequence>
<evidence type="ECO:0000256" key="1">
    <source>
        <dbReference type="ARBA" id="ARBA00004651"/>
    </source>
</evidence>
<keyword evidence="4 6" id="KW-1133">Transmembrane helix</keyword>
<dbReference type="PANTHER" id="PTHR33406">
    <property type="entry name" value="MEMBRANE PROTEIN MJ1562-RELATED"/>
    <property type="match status" value="1"/>
</dbReference>
<evidence type="ECO:0000256" key="2">
    <source>
        <dbReference type="ARBA" id="ARBA00022475"/>
    </source>
</evidence>
<dbReference type="Pfam" id="PF03176">
    <property type="entry name" value="MMPL"/>
    <property type="match status" value="2"/>
</dbReference>
<feature type="transmembrane region" description="Helical" evidence="6">
    <location>
        <begin position="402"/>
        <end position="423"/>
    </location>
</feature>
<feature type="transmembrane region" description="Helical" evidence="6">
    <location>
        <begin position="227"/>
        <end position="246"/>
    </location>
</feature>
<dbReference type="EMBL" id="JBHUII010000004">
    <property type="protein sequence ID" value="MFD2206080.1"/>
    <property type="molecule type" value="Genomic_DNA"/>
</dbReference>
<feature type="transmembrane region" description="Helical" evidence="6">
    <location>
        <begin position="253"/>
        <end position="275"/>
    </location>
</feature>
<evidence type="ECO:0000256" key="6">
    <source>
        <dbReference type="SAM" id="Phobius"/>
    </source>
</evidence>
<dbReference type="Gene3D" id="1.20.1640.10">
    <property type="entry name" value="Multidrug efflux transporter AcrB transmembrane domain"/>
    <property type="match status" value="2"/>
</dbReference>
<gene>
    <name evidence="8" type="ORF">ACFSKO_10670</name>
</gene>
<evidence type="ECO:0000313" key="8">
    <source>
        <dbReference type="EMBL" id="MFD2206080.1"/>
    </source>
</evidence>
<keyword evidence="9" id="KW-1185">Reference proteome</keyword>
<dbReference type="Proteomes" id="UP001597294">
    <property type="component" value="Unassembled WGS sequence"/>
</dbReference>
<feature type="transmembrane region" description="Helical" evidence="6">
    <location>
        <begin position="662"/>
        <end position="683"/>
    </location>
</feature>
<evidence type="ECO:0000256" key="5">
    <source>
        <dbReference type="ARBA" id="ARBA00023136"/>
    </source>
</evidence>
<keyword evidence="3 6" id="KW-0812">Transmembrane</keyword>
<reference evidence="9" key="1">
    <citation type="journal article" date="2019" name="Int. J. Syst. Evol. Microbiol.">
        <title>The Global Catalogue of Microorganisms (GCM) 10K type strain sequencing project: providing services to taxonomists for standard genome sequencing and annotation.</title>
        <authorList>
            <consortium name="The Broad Institute Genomics Platform"/>
            <consortium name="The Broad Institute Genome Sequencing Center for Infectious Disease"/>
            <person name="Wu L."/>
            <person name="Ma J."/>
        </authorList>
    </citation>
    <scope>NUCLEOTIDE SEQUENCE [LARGE SCALE GENOMIC DNA]</scope>
    <source>
        <strain evidence="9">CGMCC 4.7192</strain>
    </source>
</reference>
<feature type="transmembrane region" description="Helical" evidence="6">
    <location>
        <begin position="711"/>
        <end position="731"/>
    </location>
</feature>
<comment type="caution">
    <text evidence="8">The sequence shown here is derived from an EMBL/GenBank/DDBJ whole genome shotgun (WGS) entry which is preliminary data.</text>
</comment>
<evidence type="ECO:0000256" key="4">
    <source>
        <dbReference type="ARBA" id="ARBA00022989"/>
    </source>
</evidence>
<name>A0ABW5BMC7_9PROT</name>
<feature type="transmembrane region" description="Helical" evidence="6">
    <location>
        <begin position="737"/>
        <end position="756"/>
    </location>
</feature>